<dbReference type="EMBL" id="VOIH02000004">
    <property type="protein sequence ID" value="KAF3448917.1"/>
    <property type="molecule type" value="Genomic_DNA"/>
</dbReference>
<sequence>MSDRGFLHGLKMRNLWYDLETAFFISSPTVPYAPPFDCSVPSNRSDASVLWFLCSVAHEASQDSVFNLWTTAIVSALSTIRLVQIVAFRNVFIPQDAFAFIRFTAANAIRRDRMTRWYFVTTVGFIKGRVVYLFDSYFDVFSGIEWMPTYWMFHPAGSLIFDNTTYAANLLTRRGSSPAAYKSRRVNCSLCQVSSSEVSLSCGRKYWPDLSSRSWFLQLPSPVGLPHSVPHDTELNSFIFIKFRCSAGFDGRQPGLVCHPGCRGANLADVLALPIPSPGFIIADFNQAPPSSSATPKSFKTECGSSPAFQIYAIANKDFKSFCSIWIDGVSGNPFHLLLLNRKGEACSSVGMDVFVIFMRKSLRS</sequence>
<dbReference type="AlphaFoldDB" id="A0A8K0HAF5"/>
<accession>A0A8K0HAF5</accession>
<comment type="caution">
    <text evidence="1">The sequence shown here is derived from an EMBL/GenBank/DDBJ whole genome shotgun (WGS) entry which is preliminary data.</text>
</comment>
<proteinExistence type="predicted"/>
<organism evidence="1 2">
    <name type="scientific">Rhamnella rubrinervis</name>
    <dbReference type="NCBI Taxonomy" id="2594499"/>
    <lineage>
        <taxon>Eukaryota</taxon>
        <taxon>Viridiplantae</taxon>
        <taxon>Streptophyta</taxon>
        <taxon>Embryophyta</taxon>
        <taxon>Tracheophyta</taxon>
        <taxon>Spermatophyta</taxon>
        <taxon>Magnoliopsida</taxon>
        <taxon>eudicotyledons</taxon>
        <taxon>Gunneridae</taxon>
        <taxon>Pentapetalae</taxon>
        <taxon>rosids</taxon>
        <taxon>fabids</taxon>
        <taxon>Rosales</taxon>
        <taxon>Rhamnaceae</taxon>
        <taxon>rhamnoid group</taxon>
        <taxon>Rhamneae</taxon>
        <taxon>Rhamnella</taxon>
    </lineage>
</organism>
<dbReference type="Proteomes" id="UP000796880">
    <property type="component" value="Unassembled WGS sequence"/>
</dbReference>
<evidence type="ECO:0000313" key="1">
    <source>
        <dbReference type="EMBL" id="KAF3448917.1"/>
    </source>
</evidence>
<gene>
    <name evidence="1" type="ORF">FNV43_RR09634</name>
</gene>
<evidence type="ECO:0000313" key="2">
    <source>
        <dbReference type="Proteomes" id="UP000796880"/>
    </source>
</evidence>
<reference evidence="1" key="1">
    <citation type="submission" date="2020-03" db="EMBL/GenBank/DDBJ databases">
        <title>A high-quality chromosome-level genome assembly of a woody plant with both climbing and erect habits, Rhamnella rubrinervis.</title>
        <authorList>
            <person name="Lu Z."/>
            <person name="Yang Y."/>
            <person name="Zhu X."/>
            <person name="Sun Y."/>
        </authorList>
    </citation>
    <scope>NUCLEOTIDE SEQUENCE</scope>
    <source>
        <strain evidence="1">BYM</strain>
        <tissue evidence="1">Leaf</tissue>
    </source>
</reference>
<protein>
    <submittedName>
        <fullName evidence="1">Uncharacterized protein</fullName>
    </submittedName>
</protein>
<name>A0A8K0HAF5_9ROSA</name>
<keyword evidence="2" id="KW-1185">Reference proteome</keyword>